<evidence type="ECO:0000256" key="1">
    <source>
        <dbReference type="ARBA" id="ARBA00004477"/>
    </source>
</evidence>
<name>E0S5Z6_ENCIT</name>
<evidence type="ECO:0000256" key="4">
    <source>
        <dbReference type="ARBA" id="ARBA00022723"/>
    </source>
</evidence>
<keyword evidence="3 15" id="KW-0812">Transmembrane</keyword>
<dbReference type="AlphaFoldDB" id="E0S5Z6"/>
<comment type="subcellular location">
    <subcellularLocation>
        <location evidence="1 15">Endoplasmic reticulum membrane</location>
        <topology evidence="1 15">Multi-pass membrane protein</topology>
    </subcellularLocation>
</comment>
<keyword evidence="4 14" id="KW-0479">Metal-binding</keyword>
<dbReference type="FunFam" id="3.30.2010.10:FF:000002">
    <property type="entry name" value="CAAX prenyl protease"/>
    <property type="match status" value="1"/>
</dbReference>
<feature type="transmembrane region" description="Helical" evidence="15">
    <location>
        <begin position="168"/>
        <end position="192"/>
    </location>
</feature>
<reference evidence="18 19" key="1">
    <citation type="journal article" date="2010" name="Nat. Commun.">
        <title>The complete sequence of the smallest known nuclear genome from the microsporidian Encephalitozoon intestinalis.</title>
        <authorList>
            <person name="Corradi N."/>
            <person name="Pombert J.-F."/>
            <person name="Farinelli L."/>
            <person name="Didier E.S."/>
            <person name="Keeling P.J."/>
        </authorList>
    </citation>
    <scope>NUCLEOTIDE SEQUENCE [LARGE SCALE GENOMIC DNA]</scope>
    <source>
        <strain evidence="18 19">ATCC 50506</strain>
    </source>
</reference>
<comment type="similarity">
    <text evidence="12 15">Belongs to the peptidase M48A family.</text>
</comment>
<dbReference type="GO" id="GO:0005789">
    <property type="term" value="C:endoplasmic reticulum membrane"/>
    <property type="evidence" value="ECO:0007669"/>
    <property type="project" value="UniProtKB-SubCell"/>
</dbReference>
<protein>
    <recommendedName>
        <fullName evidence="15">CAAX prenyl protease</fullName>
        <ecNumber evidence="15">3.4.24.84</ecNumber>
    </recommendedName>
</protein>
<organism evidence="18 19">
    <name type="scientific">Encephalitozoon intestinalis (strain ATCC 50506)</name>
    <name type="common">Microsporidian parasite</name>
    <name type="synonym">Septata intestinalis</name>
    <dbReference type="NCBI Taxonomy" id="876142"/>
    <lineage>
        <taxon>Eukaryota</taxon>
        <taxon>Fungi</taxon>
        <taxon>Fungi incertae sedis</taxon>
        <taxon>Microsporidia</taxon>
        <taxon>Unikaryonidae</taxon>
        <taxon>Encephalitozoon</taxon>
    </lineage>
</organism>
<comment type="caution">
    <text evidence="15">Lacks conserved residue(s) required for the propagation of feature annotation.</text>
</comment>
<keyword evidence="7 14" id="KW-0862">Zinc</keyword>
<accession>E0S5Z6</accession>
<reference evidence="18 19" key="2">
    <citation type="journal article" date="2012" name="Proc. Natl. Acad. Sci. U.S.A.">
        <title>Gain and loss of multiple functionally related, horizontally transferred genes in the reduced genomes of two microsporidian parasites.</title>
        <authorList>
            <person name="Pombert J.-F."/>
            <person name="Selman M."/>
            <person name="Burki F."/>
            <person name="Bardell F.T."/>
            <person name="Farinelli L."/>
            <person name="Solter L.F."/>
            <person name="Whitman D.W."/>
            <person name="Weiss L.M."/>
            <person name="Corradi N."/>
            <person name="Keeling P.J."/>
        </authorList>
    </citation>
    <scope>NUCLEOTIDE SEQUENCE [LARGE SCALE GENOMIC DNA]</scope>
    <source>
        <strain evidence="18 19">ATCC 50506</strain>
    </source>
</reference>
<dbReference type="InterPro" id="IPR032456">
    <property type="entry name" value="Peptidase_M48_N"/>
</dbReference>
<dbReference type="EC" id="3.4.24.84" evidence="15"/>
<feature type="domain" description="Peptidase M48" evidence="16">
    <location>
        <begin position="203"/>
        <end position="405"/>
    </location>
</feature>
<evidence type="ECO:0000256" key="10">
    <source>
        <dbReference type="ARBA" id="ARBA00023136"/>
    </source>
</evidence>
<dbReference type="Proteomes" id="UP000002313">
    <property type="component" value="Chromosome II"/>
</dbReference>
<dbReference type="InterPro" id="IPR001915">
    <property type="entry name" value="Peptidase_M48"/>
</dbReference>
<dbReference type="GO" id="GO:0071586">
    <property type="term" value="P:CAAX-box protein processing"/>
    <property type="evidence" value="ECO:0007669"/>
    <property type="project" value="UniProtKB-UniRule"/>
</dbReference>
<evidence type="ECO:0000259" key="16">
    <source>
        <dbReference type="Pfam" id="PF01435"/>
    </source>
</evidence>
<proteinExistence type="inferred from homology"/>
<feature type="binding site" evidence="14">
    <location>
        <position position="275"/>
    </location>
    <ligand>
        <name>Zn(2+)</name>
        <dbReference type="ChEBI" id="CHEBI:29105"/>
        <note>catalytic</note>
    </ligand>
</feature>
<evidence type="ECO:0000259" key="17">
    <source>
        <dbReference type="Pfam" id="PF16491"/>
    </source>
</evidence>
<dbReference type="KEGG" id="ein:Eint_021340"/>
<dbReference type="Gene3D" id="3.30.2010.10">
    <property type="entry name" value="Metalloproteases ('zincins'), catalytic domain"/>
    <property type="match status" value="1"/>
</dbReference>
<evidence type="ECO:0000256" key="14">
    <source>
        <dbReference type="PIRSR" id="PIRSR627057-2"/>
    </source>
</evidence>
<evidence type="ECO:0000256" key="12">
    <source>
        <dbReference type="ARBA" id="ARBA00060927"/>
    </source>
</evidence>
<evidence type="ECO:0000256" key="9">
    <source>
        <dbReference type="ARBA" id="ARBA00023049"/>
    </source>
</evidence>
<keyword evidence="19" id="KW-1185">Reference proteome</keyword>
<feature type="transmembrane region" description="Helical" evidence="15">
    <location>
        <begin position="281"/>
        <end position="298"/>
    </location>
</feature>
<feature type="active site" description="Proton donor" evidence="13">
    <location>
        <position position="353"/>
    </location>
</feature>
<comment type="function">
    <text evidence="15">Proteolytically removes the C-terminal three residues of farnesylated proteins.</text>
</comment>
<dbReference type="InterPro" id="IPR027057">
    <property type="entry name" value="CAXX_Prtase_1"/>
</dbReference>
<dbReference type="Pfam" id="PF01435">
    <property type="entry name" value="Peptidase_M48"/>
    <property type="match status" value="1"/>
</dbReference>
<keyword evidence="5 15" id="KW-0378">Hydrolase</keyword>
<evidence type="ECO:0000256" key="15">
    <source>
        <dbReference type="RuleBase" id="RU366005"/>
    </source>
</evidence>
<dbReference type="GO" id="GO:0046872">
    <property type="term" value="F:metal ion binding"/>
    <property type="evidence" value="ECO:0007669"/>
    <property type="project" value="UniProtKB-UniRule"/>
</dbReference>
<evidence type="ECO:0000256" key="8">
    <source>
        <dbReference type="ARBA" id="ARBA00022989"/>
    </source>
</evidence>
<evidence type="ECO:0000256" key="5">
    <source>
        <dbReference type="ARBA" id="ARBA00022801"/>
    </source>
</evidence>
<dbReference type="VEuPathDB" id="MicrosporidiaDB:Eint_021340"/>
<evidence type="ECO:0000256" key="2">
    <source>
        <dbReference type="ARBA" id="ARBA00022670"/>
    </source>
</evidence>
<evidence type="ECO:0000313" key="18">
    <source>
        <dbReference type="EMBL" id="ADM11131.1"/>
    </source>
</evidence>
<dbReference type="PANTHER" id="PTHR10120">
    <property type="entry name" value="CAAX PRENYL PROTEASE 1"/>
    <property type="match status" value="1"/>
</dbReference>
<evidence type="ECO:0000256" key="6">
    <source>
        <dbReference type="ARBA" id="ARBA00022824"/>
    </source>
</evidence>
<feature type="transmembrane region" description="Helical" evidence="15">
    <location>
        <begin position="139"/>
        <end position="161"/>
    </location>
</feature>
<evidence type="ECO:0000256" key="7">
    <source>
        <dbReference type="ARBA" id="ARBA00022833"/>
    </source>
</evidence>
<keyword evidence="6 15" id="KW-0256">Endoplasmic reticulum</keyword>
<feature type="binding site" evidence="14">
    <location>
        <position position="271"/>
    </location>
    <ligand>
        <name>Zn(2+)</name>
        <dbReference type="ChEBI" id="CHEBI:29105"/>
        <note>catalytic</note>
    </ligand>
</feature>
<dbReference type="GeneID" id="9698798"/>
<feature type="active site" evidence="13">
    <location>
        <position position="272"/>
    </location>
</feature>
<dbReference type="Pfam" id="PF16491">
    <property type="entry name" value="Peptidase_M48_N"/>
    <property type="match status" value="1"/>
</dbReference>
<dbReference type="OrthoDB" id="360839at2759"/>
<feature type="domain" description="CAAX prenyl protease 1 N-terminal" evidence="17">
    <location>
        <begin position="38"/>
        <end position="198"/>
    </location>
</feature>
<dbReference type="HOGENOM" id="CLU_025947_1_0_1"/>
<comment type="cofactor">
    <cofactor evidence="14 15">
        <name>Zn(2+)</name>
        <dbReference type="ChEBI" id="CHEBI:29105"/>
    </cofactor>
    <text evidence="14 15">Binds 1 zinc ion per subunit.</text>
</comment>
<gene>
    <name evidence="18" type="ORF">Eint_021340</name>
</gene>
<evidence type="ECO:0000256" key="11">
    <source>
        <dbReference type="ARBA" id="ARBA00044456"/>
    </source>
</evidence>
<dbReference type="GO" id="GO:0004222">
    <property type="term" value="F:metalloendopeptidase activity"/>
    <property type="evidence" value="ECO:0007669"/>
    <property type="project" value="UniProtKB-UniRule"/>
</dbReference>
<evidence type="ECO:0000256" key="3">
    <source>
        <dbReference type="ARBA" id="ARBA00022692"/>
    </source>
</evidence>
<dbReference type="CDD" id="cd07343">
    <property type="entry name" value="M48A_Zmpste24p_like"/>
    <property type="match status" value="1"/>
</dbReference>
<evidence type="ECO:0000313" key="19">
    <source>
        <dbReference type="Proteomes" id="UP000002313"/>
    </source>
</evidence>
<dbReference type="RefSeq" id="XP_003072491.1">
    <property type="nucleotide sequence ID" value="XM_003072445.1"/>
</dbReference>
<feature type="binding site" evidence="14">
    <location>
        <position position="349"/>
    </location>
    <ligand>
        <name>Zn(2+)</name>
        <dbReference type="ChEBI" id="CHEBI:29105"/>
        <note>catalytic</note>
    </ligand>
</feature>
<keyword evidence="8 15" id="KW-1133">Transmembrane helix</keyword>
<sequence length="411" mass="48002">MAGNFLLSISIMNYVFMVYLKIRELRQLFKPPSKTYLRLATMDQIKKTKEYNRDKLFMSVFELTILLGRDIYLIKKGVLEEVYSIKYFMNSYYGDTLFLLGFAHFQRLFDLPLDLISTFYIEAKHGFNKTTFPTFLLDFVKMTAIITVIFAPFSHIVMSIIRKYQKTFFCIYLWIFIAIFQIVLVIIYPIAIQPIFNKFEEMEESDLKTKIQELAEKVGFRANKILIMDASKRSGHSNAYFIGITKEKRIVLYDTLLKQANEEEVLAILCHEFGHWKHSHVIKMASMVLLIQLFYLFILNVLMNSRSFGNFILGKDLPLLIRCVYFLMIIGALSVPIDMIKNSVSRYFERQADRFSVSLGYGKELSSGLIKLFEKNSSNMDPDPLYSAVMHTHPTLIERINLIEGEMNKIK</sequence>
<feature type="transmembrane region" description="Helical" evidence="15">
    <location>
        <begin position="319"/>
        <end position="337"/>
    </location>
</feature>
<evidence type="ECO:0000256" key="13">
    <source>
        <dbReference type="PIRSR" id="PIRSR627057-1"/>
    </source>
</evidence>
<keyword evidence="10 15" id="KW-0472">Membrane</keyword>
<keyword evidence="9 15" id="KW-0482">Metalloprotease</keyword>
<comment type="catalytic activity">
    <reaction evidence="11 15">
        <text>Hydrolyzes the peptide bond -P2-(S-farnesyl or geranylgeranyl)C-P1'-P2'-P3'-COOH where P1' and P2' are amino acids with aliphatic side chains and P3' is any C-terminal residue.</text>
        <dbReference type="EC" id="3.4.24.84"/>
    </reaction>
</comment>
<dbReference type="EMBL" id="CP001943">
    <property type="protein sequence ID" value="ADM11131.1"/>
    <property type="molecule type" value="Genomic_DNA"/>
</dbReference>
<keyword evidence="2 15" id="KW-0645">Protease</keyword>